<proteinExistence type="predicted"/>
<evidence type="ECO:0000313" key="3">
    <source>
        <dbReference type="Proteomes" id="UP000054279"/>
    </source>
</evidence>
<dbReference type="OrthoDB" id="94039at2759"/>
<dbReference type="Pfam" id="PF12697">
    <property type="entry name" value="Abhydrolase_6"/>
    <property type="match status" value="1"/>
</dbReference>
<dbReference type="Proteomes" id="UP000054279">
    <property type="component" value="Unassembled WGS sequence"/>
</dbReference>
<organism evidence="2 3">
    <name type="scientific">Sphaerobolus stellatus (strain SS14)</name>
    <dbReference type="NCBI Taxonomy" id="990650"/>
    <lineage>
        <taxon>Eukaryota</taxon>
        <taxon>Fungi</taxon>
        <taxon>Dikarya</taxon>
        <taxon>Basidiomycota</taxon>
        <taxon>Agaricomycotina</taxon>
        <taxon>Agaricomycetes</taxon>
        <taxon>Phallomycetidae</taxon>
        <taxon>Geastrales</taxon>
        <taxon>Sphaerobolaceae</taxon>
        <taxon>Sphaerobolus</taxon>
    </lineage>
</organism>
<dbReference type="EMBL" id="KN837582">
    <property type="protein sequence ID" value="KIJ23810.1"/>
    <property type="molecule type" value="Genomic_DNA"/>
</dbReference>
<gene>
    <name evidence="2" type="ORF">M422DRAFT_275536</name>
</gene>
<dbReference type="AlphaFoldDB" id="A0A0C9UF43"/>
<feature type="domain" description="AB hydrolase-1" evidence="1">
    <location>
        <begin position="63"/>
        <end position="344"/>
    </location>
</feature>
<dbReference type="SUPFAM" id="SSF53474">
    <property type="entry name" value="alpha/beta-Hydrolases"/>
    <property type="match status" value="1"/>
</dbReference>
<evidence type="ECO:0000313" key="2">
    <source>
        <dbReference type="EMBL" id="KIJ23810.1"/>
    </source>
</evidence>
<dbReference type="InterPro" id="IPR029058">
    <property type="entry name" value="AB_hydrolase_fold"/>
</dbReference>
<dbReference type="HOGENOM" id="CLU_032490_2_0_1"/>
<protein>
    <recommendedName>
        <fullName evidence="1">AB hydrolase-1 domain-containing protein</fullName>
    </recommendedName>
</protein>
<dbReference type="Gene3D" id="3.40.50.1820">
    <property type="entry name" value="alpha/beta hydrolase"/>
    <property type="match status" value="1"/>
</dbReference>
<reference evidence="2 3" key="1">
    <citation type="submission" date="2014-06" db="EMBL/GenBank/DDBJ databases">
        <title>Evolutionary Origins and Diversification of the Mycorrhizal Mutualists.</title>
        <authorList>
            <consortium name="DOE Joint Genome Institute"/>
            <consortium name="Mycorrhizal Genomics Consortium"/>
            <person name="Kohler A."/>
            <person name="Kuo A."/>
            <person name="Nagy L.G."/>
            <person name="Floudas D."/>
            <person name="Copeland A."/>
            <person name="Barry K.W."/>
            <person name="Cichocki N."/>
            <person name="Veneault-Fourrey C."/>
            <person name="LaButti K."/>
            <person name="Lindquist E.A."/>
            <person name="Lipzen A."/>
            <person name="Lundell T."/>
            <person name="Morin E."/>
            <person name="Murat C."/>
            <person name="Riley R."/>
            <person name="Ohm R."/>
            <person name="Sun H."/>
            <person name="Tunlid A."/>
            <person name="Henrissat B."/>
            <person name="Grigoriev I.V."/>
            <person name="Hibbett D.S."/>
            <person name="Martin F."/>
        </authorList>
    </citation>
    <scope>NUCLEOTIDE SEQUENCE [LARGE SCALE GENOMIC DNA]</scope>
    <source>
        <strain evidence="2 3">SS14</strain>
    </source>
</reference>
<dbReference type="InterPro" id="IPR000073">
    <property type="entry name" value="AB_hydrolase_1"/>
</dbReference>
<evidence type="ECO:0000259" key="1">
    <source>
        <dbReference type="Pfam" id="PF12697"/>
    </source>
</evidence>
<name>A0A0C9UF43_SPHS4</name>
<keyword evidence="3" id="KW-1185">Reference proteome</keyword>
<sequence length="360" mass="40800">MFSSTVRLYPGLSGSDFPGLSVDVFIIEYIPTQDKPPLKYVFKRITSAHVSYKPTPLQTDYTVLLTTGIGTGTETWLPSVKHLFALQMAPQSKSHIRAFWALDTPNQGDSVRYNDQILCSHYSERWCAQYFGRAIKEALTSGVMDIGGSRLVGFSHSVGITGLIAAIEPHEQIPYHALLLAEPNLVPRKAKKFLEKIVQVAITRTQERCDIWPSKEEARKALMQRRPTNSWHPDVLEALLDYGLRDLPTAEYPHEKGVTTLVSKQQEIATYRNFEENYRTAELATRFFSSIPVHIIWGERKNFLPAEVQALLSDPNEGRKAASEQEIKDAGHCVLQEKPYELAERLFQLLEDMSVPRNKL</sequence>
<accession>A0A0C9UF43</accession>